<dbReference type="AlphaFoldDB" id="Q95Z69"/>
<reference evidence="2" key="2">
    <citation type="journal article" date="2003" name="Mol. Biochem. Parasitol.">
        <title>Identification of excretory-secretory products of larval and adult Ostertagia ostertagi by immunoscreening of cDNA libraries.</title>
        <authorList>
            <person name="Vercauteren I.J.R."/>
            <person name="Geldhof P."/>
            <person name="Peelaers I."/>
            <person name="Claerebout E."/>
            <person name="Berx G."/>
            <person name="Vercruysse J."/>
        </authorList>
    </citation>
    <scope>NUCLEOTIDE SEQUENCE</scope>
</reference>
<evidence type="ECO:0000256" key="1">
    <source>
        <dbReference type="SAM" id="SignalP"/>
    </source>
</evidence>
<evidence type="ECO:0000313" key="2">
    <source>
        <dbReference type="EMBL" id="CAC44259.1"/>
    </source>
</evidence>
<accession>Q95Z69</accession>
<feature type="non-terminal residue" evidence="2">
    <location>
        <position position="1"/>
    </location>
</feature>
<sequence length="169" mass="20046">FSGFRSFQVLAMFRGGLLFLLTSSLYVCAQGQTVGQKVNDYMNDVKKELELVRKYLSFLKDTVKDKHLREVFAYLDRPSYDWMEDEGKFDDFTKKVLDLADYIAKPEIKEQFRKMRRSQAYNYSRMMDCIARSDMGRAMAHLRKYSSGGQQLMDHSRKLERNCEFNFFK</sequence>
<gene>
    <name evidence="2" type="primary">20 kDa ES antigen</name>
</gene>
<dbReference type="EMBL" id="AJ318473">
    <property type="protein sequence ID" value="CAC44259.1"/>
    <property type="molecule type" value="mRNA"/>
</dbReference>
<organism evidence="2">
    <name type="scientific">Ostertagia ostertagi</name>
    <name type="common">Brown stomach worm</name>
    <name type="synonym">Strongylus ostertagi</name>
    <dbReference type="NCBI Taxonomy" id="6317"/>
    <lineage>
        <taxon>Eukaryota</taxon>
        <taxon>Metazoa</taxon>
        <taxon>Ecdysozoa</taxon>
        <taxon>Nematoda</taxon>
        <taxon>Chromadorea</taxon>
        <taxon>Rhabditida</taxon>
        <taxon>Rhabditina</taxon>
        <taxon>Rhabditomorpha</taxon>
        <taxon>Strongyloidea</taxon>
        <taxon>Trichostrongylidae</taxon>
        <taxon>Ostertagia</taxon>
    </lineage>
</organism>
<protein>
    <submittedName>
        <fullName evidence="2">20 kDa ES antigen protein</fullName>
    </submittedName>
</protein>
<proteinExistence type="evidence at transcript level"/>
<feature type="non-terminal residue" evidence="2">
    <location>
        <position position="169"/>
    </location>
</feature>
<feature type="chain" id="PRO_5004321376" evidence="1">
    <location>
        <begin position="32"/>
        <end position="169"/>
    </location>
</feature>
<reference evidence="2" key="1">
    <citation type="submission" date="2001-07" db="EMBL/GenBank/DDBJ databases">
        <authorList>
            <person name="Geldhof P.B."/>
        </authorList>
    </citation>
    <scope>NUCLEOTIDE SEQUENCE</scope>
</reference>
<keyword evidence="1" id="KW-0732">Signal</keyword>
<feature type="signal peptide" evidence="1">
    <location>
        <begin position="1"/>
        <end position="31"/>
    </location>
</feature>
<name>Q95Z69_OSTOS</name>